<sequence length="1652" mass="195133">MIYIKGKKRLLCISEEDINDENYLLIKNILKDDDVSMSSWIEVSLLYYKKNYFKLFLDLIKEGDKYFNTPYDDNTHFNMLLLIYNLEKIVLVKNINKEDELKIKVENLMNQIDKKKTDTNSNKMNNGQGEDYDYLSHFLIKGIYNVHIYLHLLNKYDNRGVNNKYTATSCLLPSVSSSLAFDAANTSNTYTTNIIKGKASNEYMNPLNYLIDSINIFVYLIKINNYDFVSSIYLAYALCLIYKFDICIEFSSYVLLRIIHFQNFVKSLAGIYRSAYLSAQGKDSVNENAERGVEDAAATGVVVTEASFLSPSVGTVIHCTSDEKNQSESRMDNDNSGKDNERNNRKEKMNEYMYKLVKLRNILNLIKNFKAIIKYLIGICYMKKKYFSMASYCFTSSLKIDKYYSSAYLTNTLLLLMNYLNKITQYNDFIKTEGKYDFIKYANDDILKYGYIDKSENSKQFGSNKSSSCFERKEAEKCEKHAKDMKKSEREDAILSGGGKCMVDFLRGSDHISSNSNCSSYNNKYSANSVSGTYFSVRGNKNEKADIPLKHILKKNASSSVKNNSLKKIPIKEIINLTLLYYYNYLKKVITIYSKNIDRVLNRYNNKILTINKNDIYEYDESIEIGNDENTFVKNEYYNVFLNNKLICMYLDLCEIWLMHGNSNSIILLKIIKEKINFNYVSKKFLSKYYFLIGMYYHIIKNMKRSLKYYYKSCIIYKNNASRYYYIISCIYVKKYNKAKKNLIYFYLKCKNAYVLKLYIFFFTHIANLYLNYNVLNKEEMILSLNTANVDAHRRAPGTDTREIVQPSLTVSSKFVKSNSDGNVKIVFKMLQNVLDIITNHTQIFLNDLDIKFMKCKIYELLITKYNEENIYPYFNLLDQIYQVKNFFNKKNKLPKVSYELINNYIVTLFYFNFKEKSLELMKRLKEEIFYKAKSFYNYYTCVLCSEGRKIFHPRLAHEGGEVNAESAVREGESEGGEDNRIKVDWAEGDRVKVDKTCTESHSMEKQQDDRGSKRKRNYDCISNKRRKNEILNFQKMRSNSEGSDNIKRKDQIASDEGSVRSELIRFSKSKRRRDEILRQSKKNLKYLRTILRFHRIYKIRNILTKNVASGSARNAGSTGSTGSEIYLKKTNKERFKQIINYLKKLYVTIFFNYAVMLEVVGYKHISMNIYKLYTEMYVNYDSAFVRLANIYIKNKNYSKAKKIIDNGLKYNIHSMDLFLLKLYLHVKRKHYDYSIYALEKLKKNQSYKDNVLINTYLAIIKFYKLKECKNKEERNYLINEIYNQLNTLLDKKNNFFAANLISILLSINHKYDLALESFQLLIDANEKFSFYYFSSLKNLVVHMFNHLIRHNDIINNKLFLNKLNLFFNISVKNGINDKHFYLCYANFLHILDKFDDAINLLYACYVKWPYDLVILNTLIICIDSCVSKYLSFDYVELKNILIMRNLINFSFFVIHTLLHWKHFTNTAELLSSDEQYNYYKEDDYTVEIKKKDLENLASRKYLISTYKKFEEKIKPYIDSSLPTMLKQKKMYHMKKINIQKKIYEEKKRKKMIMERKKLKNKEDLHEKLLRDVYELTYHISEQSMNIKEQKDIKENVDELKLSEINLDINKRITSENENNPSNDSEESSSLSSSSSDLFEEEKPKKRKKIVN</sequence>
<proteinExistence type="predicted"/>
<dbReference type="EMBL" id="CM043775">
    <property type="protein sequence ID" value="KAI4839449.1"/>
    <property type="molecule type" value="Genomic_DNA"/>
</dbReference>
<dbReference type="Proteomes" id="UP001056978">
    <property type="component" value="Chromosome 7"/>
</dbReference>
<reference evidence="1" key="1">
    <citation type="submission" date="2022-06" db="EMBL/GenBank/DDBJ databases">
        <title>The First Complete Genome of the Simian Malaria Parasite Plasmodium brasilianum.</title>
        <authorList>
            <person name="Bajic M."/>
            <person name="Ravishankar S."/>
        </authorList>
    </citation>
    <scope>NUCLEOTIDE SEQUENCE</scope>
    <source>
        <strain evidence="1">Bolivian I</strain>
    </source>
</reference>
<comment type="caution">
    <text evidence="1">The sequence shown here is derived from an EMBL/GenBank/DDBJ whole genome shotgun (WGS) entry which is preliminary data.</text>
</comment>
<gene>
    <name evidence="1" type="ORF">MKS88_002001</name>
</gene>
<name>A0ACB9YDB9_PLABR</name>
<organism evidence="1 2">
    <name type="scientific">Plasmodium brasilianum</name>
    <dbReference type="NCBI Taxonomy" id="5824"/>
    <lineage>
        <taxon>Eukaryota</taxon>
        <taxon>Sar</taxon>
        <taxon>Alveolata</taxon>
        <taxon>Apicomplexa</taxon>
        <taxon>Aconoidasida</taxon>
        <taxon>Haemosporida</taxon>
        <taxon>Plasmodiidae</taxon>
        <taxon>Plasmodium</taxon>
        <taxon>Plasmodium (Plasmodium)</taxon>
    </lineage>
</organism>
<accession>A0ACB9YDB9</accession>
<protein>
    <submittedName>
        <fullName evidence="1">Tetratricopeptide repeat protein</fullName>
    </submittedName>
</protein>
<keyword evidence="2" id="KW-1185">Reference proteome</keyword>
<evidence type="ECO:0000313" key="1">
    <source>
        <dbReference type="EMBL" id="KAI4839449.1"/>
    </source>
</evidence>
<evidence type="ECO:0000313" key="2">
    <source>
        <dbReference type="Proteomes" id="UP001056978"/>
    </source>
</evidence>